<evidence type="ECO:0000256" key="1">
    <source>
        <dbReference type="SAM" id="MobiDB-lite"/>
    </source>
</evidence>
<comment type="caution">
    <text evidence="3">The sequence shown here is derived from an EMBL/GenBank/DDBJ whole genome shotgun (WGS) entry which is preliminary data.</text>
</comment>
<feature type="compositionally biased region" description="Basic and acidic residues" evidence="1">
    <location>
        <begin position="811"/>
        <end position="836"/>
    </location>
</feature>
<reference evidence="3 4" key="1">
    <citation type="submission" date="2017-12" db="EMBL/GenBank/DDBJ databases">
        <title>Comparative genomics of Botrytis spp.</title>
        <authorList>
            <person name="Valero-Jimenez C.A."/>
            <person name="Tapia P."/>
            <person name="Veloso J."/>
            <person name="Silva-Moreno E."/>
            <person name="Staats M."/>
            <person name="Valdes J.H."/>
            <person name="Van Kan J.A.L."/>
        </authorList>
    </citation>
    <scope>NUCLEOTIDE SEQUENCE [LARGE SCALE GENOMIC DNA]</scope>
    <source>
        <strain evidence="3 4">MUCL435</strain>
    </source>
</reference>
<dbReference type="InterPro" id="IPR052577">
    <property type="entry name" value="VWA7"/>
</dbReference>
<dbReference type="Pfam" id="PF07217">
    <property type="entry name" value="Het-C"/>
    <property type="match status" value="1"/>
</dbReference>
<feature type="compositionally biased region" description="Basic and acidic residues" evidence="1">
    <location>
        <begin position="742"/>
        <end position="790"/>
    </location>
</feature>
<evidence type="ECO:0008006" key="5">
    <source>
        <dbReference type="Google" id="ProtNLM"/>
    </source>
</evidence>
<feature type="compositionally biased region" description="Gly residues" evidence="1">
    <location>
        <begin position="883"/>
        <end position="897"/>
    </location>
</feature>
<evidence type="ECO:0000256" key="2">
    <source>
        <dbReference type="SAM" id="SignalP"/>
    </source>
</evidence>
<dbReference type="Proteomes" id="UP000308671">
    <property type="component" value="Unassembled WGS sequence"/>
</dbReference>
<keyword evidence="2" id="KW-0732">Signal</keyword>
<protein>
    <recommendedName>
        <fullName evidence="5">Het-C-domain-containing protein</fullName>
    </recommendedName>
</protein>
<feature type="signal peptide" evidence="2">
    <location>
        <begin position="1"/>
        <end position="25"/>
    </location>
</feature>
<dbReference type="EMBL" id="PQXL01000144">
    <property type="protein sequence ID" value="THV50591.1"/>
    <property type="molecule type" value="Genomic_DNA"/>
</dbReference>
<evidence type="ECO:0000313" key="4">
    <source>
        <dbReference type="Proteomes" id="UP000308671"/>
    </source>
</evidence>
<feature type="compositionally biased region" description="Basic residues" evidence="1">
    <location>
        <begin position="791"/>
        <end position="805"/>
    </location>
</feature>
<dbReference type="OrthoDB" id="2506204at2759"/>
<feature type="region of interest" description="Disordered" evidence="1">
    <location>
        <begin position="547"/>
        <end position="579"/>
    </location>
</feature>
<accession>A0A4S8R0X1</accession>
<proteinExistence type="predicted"/>
<name>A0A4S8R0X1_9HELO</name>
<feature type="chain" id="PRO_5020552030" description="Het-C-domain-containing protein" evidence="2">
    <location>
        <begin position="26"/>
        <end position="923"/>
    </location>
</feature>
<feature type="region of interest" description="Disordered" evidence="1">
    <location>
        <begin position="701"/>
        <end position="923"/>
    </location>
</feature>
<evidence type="ECO:0000313" key="3">
    <source>
        <dbReference type="EMBL" id="THV50591.1"/>
    </source>
</evidence>
<dbReference type="PANTHER" id="PTHR14905:SF11">
    <property type="entry name" value="TINC (EUROFUNG)"/>
    <property type="match status" value="1"/>
</dbReference>
<dbReference type="PANTHER" id="PTHR14905">
    <property type="entry name" value="NG37"/>
    <property type="match status" value="1"/>
</dbReference>
<keyword evidence="4" id="KW-1185">Reference proteome</keyword>
<feature type="compositionally biased region" description="Basic and acidic residues" evidence="1">
    <location>
        <begin position="898"/>
        <end position="923"/>
    </location>
</feature>
<dbReference type="AlphaFoldDB" id="A0A4S8R0X1"/>
<gene>
    <name evidence="3" type="ORF">BGAL_0144g00150</name>
</gene>
<feature type="compositionally biased region" description="Basic and acidic residues" evidence="1">
    <location>
        <begin position="844"/>
        <end position="867"/>
    </location>
</feature>
<feature type="compositionally biased region" description="Basic and acidic residues" evidence="1">
    <location>
        <begin position="547"/>
        <end position="575"/>
    </location>
</feature>
<dbReference type="InterPro" id="IPR010816">
    <property type="entry name" value="Het-C"/>
</dbReference>
<sequence>MISFSSSTLLLSCAILLLLAHPAHAFGAGNIASVSKIEGINWRHGDIEDTLLTLVMSRACGGKKFDKMMVARVYFGNWLRDYSQAIDVGTVKYVSAEAIRILLWVLGFMTFGYGTREFEVTAQRLGCYRPEDHIDNPKDYADNLDASEYDPRLRGPVDEEVELAIDPRTGMKNYIANEHVGIMSSAEHVRKLFRESIRLGRSYGRNQNKVDLYEALRLMGTGLHCLEDFSAHSNYTELALIEMGERDVFPHVGRRTRIELPGAEHEVYPLITGTFGGVDFLHSVMGEFDDKATQSEIQALEGTMQEGSEGNTSVLKDLLSSVPSGLFGGKDEASKADELQANAAAAQQAQEEVSPKDPEAFTIQMQQVAKEIYPIIQWHDETMQSIREAIEKIPILPDLIENIEEQINIFVFSLLAPFVLPIISQIKTELNTGSSEVIQSSKDKQLIVFHDDHSTDPTHSMLSKDHFSNILNECAGRIASQVLKWVVPQLISCWDDERIDPDRTIDRIVNGVFHHPALRNYGDDGASDGRQLMFRVVEDWWRNKDGDEQEEYRRKLSRDGVENGENHLEGVHDTGHGCGAPLKMSKQGPMMSSSNPMANEIMGGLASSMGGNGGSSGFGGQASEGIGKFAGEAVGGGAFGGIVGALAGGVGGSLLAGVLGGGGKKESYSSEGYNSQGNYQQSYTEVGHSGNRYAQAEYTQEQFPDGGRRTEYQQYGQQGGHGAGFEQITEQRPQHGGGYEETNERIYERSDGRVETETWREGETADGRHYHEAQHHREERSGSESGDSNRSHRKHHSHHSHHSRRGSNDSNEDRDRPQEYVPGREERRERFEEPRQDYGGYGQQREEHGGWGGERERFEEPPRHEYGGGEFGESVGGLAERFGGMGFGGGSHGNEGGWGEREREEEREDEYREERREERGWGF</sequence>
<organism evidence="3 4">
    <name type="scientific">Botrytis galanthina</name>
    <dbReference type="NCBI Taxonomy" id="278940"/>
    <lineage>
        <taxon>Eukaryota</taxon>
        <taxon>Fungi</taxon>
        <taxon>Dikarya</taxon>
        <taxon>Ascomycota</taxon>
        <taxon>Pezizomycotina</taxon>
        <taxon>Leotiomycetes</taxon>
        <taxon>Helotiales</taxon>
        <taxon>Sclerotiniaceae</taxon>
        <taxon>Botrytis</taxon>
    </lineage>
</organism>